<sequence>MHAFGAVTEMFCPCLSLLGGAQTVPIYVPFRL</sequence>
<dbReference type="EMBL" id="GBRH01196355">
    <property type="protein sequence ID" value="JAE01541.1"/>
    <property type="molecule type" value="Transcribed_RNA"/>
</dbReference>
<organism evidence="1">
    <name type="scientific">Arundo donax</name>
    <name type="common">Giant reed</name>
    <name type="synonym">Donax arundinaceus</name>
    <dbReference type="NCBI Taxonomy" id="35708"/>
    <lineage>
        <taxon>Eukaryota</taxon>
        <taxon>Viridiplantae</taxon>
        <taxon>Streptophyta</taxon>
        <taxon>Embryophyta</taxon>
        <taxon>Tracheophyta</taxon>
        <taxon>Spermatophyta</taxon>
        <taxon>Magnoliopsida</taxon>
        <taxon>Liliopsida</taxon>
        <taxon>Poales</taxon>
        <taxon>Poaceae</taxon>
        <taxon>PACMAD clade</taxon>
        <taxon>Arundinoideae</taxon>
        <taxon>Arundineae</taxon>
        <taxon>Arundo</taxon>
    </lineage>
</organism>
<evidence type="ECO:0000313" key="1">
    <source>
        <dbReference type="EMBL" id="JAE01541.1"/>
    </source>
</evidence>
<reference evidence="1" key="1">
    <citation type="submission" date="2014-09" db="EMBL/GenBank/DDBJ databases">
        <authorList>
            <person name="Magalhaes I.L.F."/>
            <person name="Oliveira U."/>
            <person name="Santos F.R."/>
            <person name="Vidigal T.H.D.A."/>
            <person name="Brescovit A.D."/>
            <person name="Santos A.J."/>
        </authorList>
    </citation>
    <scope>NUCLEOTIDE SEQUENCE</scope>
    <source>
        <tissue evidence="1">Shoot tissue taken approximately 20 cm above the soil surface</tissue>
    </source>
</reference>
<dbReference type="AlphaFoldDB" id="A0A0A9EUI8"/>
<name>A0A0A9EUI8_ARUDO</name>
<accession>A0A0A9EUI8</accession>
<protein>
    <submittedName>
        <fullName evidence="1">Uncharacterized protein</fullName>
    </submittedName>
</protein>
<reference evidence="1" key="2">
    <citation type="journal article" date="2015" name="Data Brief">
        <title>Shoot transcriptome of the giant reed, Arundo donax.</title>
        <authorList>
            <person name="Barrero R.A."/>
            <person name="Guerrero F.D."/>
            <person name="Moolhuijzen P."/>
            <person name="Goolsby J.A."/>
            <person name="Tidwell J."/>
            <person name="Bellgard S.E."/>
            <person name="Bellgard M.I."/>
        </authorList>
    </citation>
    <scope>NUCLEOTIDE SEQUENCE</scope>
    <source>
        <tissue evidence="1">Shoot tissue taken approximately 20 cm above the soil surface</tissue>
    </source>
</reference>
<proteinExistence type="predicted"/>